<protein>
    <submittedName>
        <fullName evidence="2">Spermidine/putrescine-binding periplasmic protein</fullName>
    </submittedName>
</protein>
<reference evidence="2 3" key="1">
    <citation type="submission" date="2019-02" db="EMBL/GenBank/DDBJ databases">
        <title>Deep-cultivation of Planctomycetes and their phenomic and genomic characterization uncovers novel biology.</title>
        <authorList>
            <person name="Wiegand S."/>
            <person name="Jogler M."/>
            <person name="Boedeker C."/>
            <person name="Pinto D."/>
            <person name="Vollmers J."/>
            <person name="Rivas-Marin E."/>
            <person name="Kohn T."/>
            <person name="Peeters S.H."/>
            <person name="Heuer A."/>
            <person name="Rast P."/>
            <person name="Oberbeckmann S."/>
            <person name="Bunk B."/>
            <person name="Jeske O."/>
            <person name="Meyerdierks A."/>
            <person name="Storesund J.E."/>
            <person name="Kallscheuer N."/>
            <person name="Luecker S."/>
            <person name="Lage O.M."/>
            <person name="Pohl T."/>
            <person name="Merkel B.J."/>
            <person name="Hornburger P."/>
            <person name="Mueller R.-W."/>
            <person name="Bruemmer F."/>
            <person name="Labrenz M."/>
            <person name="Spormann A.M."/>
            <person name="Op den Camp H."/>
            <person name="Overmann J."/>
            <person name="Amann R."/>
            <person name="Jetten M.S.M."/>
            <person name="Mascher T."/>
            <person name="Medema M.H."/>
            <person name="Devos D.P."/>
            <person name="Kaster A.-K."/>
            <person name="Ovreas L."/>
            <person name="Rohde M."/>
            <person name="Galperin M.Y."/>
            <person name="Jogler C."/>
        </authorList>
    </citation>
    <scope>NUCLEOTIDE SEQUENCE [LARGE SCALE GENOMIC DNA]</scope>
    <source>
        <strain evidence="2 3">Pan241w</strain>
    </source>
</reference>
<dbReference type="Gene3D" id="3.40.190.10">
    <property type="entry name" value="Periplasmic binding protein-like II"/>
    <property type="match status" value="2"/>
</dbReference>
<dbReference type="CDD" id="cd13589">
    <property type="entry name" value="PBP2_polyamine_RpCGA009"/>
    <property type="match status" value="1"/>
</dbReference>
<dbReference type="SUPFAM" id="SSF53850">
    <property type="entry name" value="Periplasmic binding protein-like II"/>
    <property type="match status" value="1"/>
</dbReference>
<dbReference type="Proteomes" id="UP000317171">
    <property type="component" value="Chromosome"/>
</dbReference>
<dbReference type="OrthoDB" id="1550565at2"/>
<dbReference type="AlphaFoldDB" id="A0A517RHX4"/>
<organism evidence="2 3">
    <name type="scientific">Gimesia alba</name>
    <dbReference type="NCBI Taxonomy" id="2527973"/>
    <lineage>
        <taxon>Bacteria</taxon>
        <taxon>Pseudomonadati</taxon>
        <taxon>Planctomycetota</taxon>
        <taxon>Planctomycetia</taxon>
        <taxon>Planctomycetales</taxon>
        <taxon>Planctomycetaceae</taxon>
        <taxon>Gimesia</taxon>
    </lineage>
</organism>
<evidence type="ECO:0000313" key="2">
    <source>
        <dbReference type="EMBL" id="QDT43474.1"/>
    </source>
</evidence>
<evidence type="ECO:0000256" key="1">
    <source>
        <dbReference type="ARBA" id="ARBA00022729"/>
    </source>
</evidence>
<dbReference type="RefSeq" id="WP_145218186.1">
    <property type="nucleotide sequence ID" value="NZ_CP036269.1"/>
</dbReference>
<dbReference type="Pfam" id="PF13416">
    <property type="entry name" value="SBP_bac_8"/>
    <property type="match status" value="1"/>
</dbReference>
<dbReference type="PANTHER" id="PTHR30222">
    <property type="entry name" value="SPERMIDINE/PUTRESCINE-BINDING PERIPLASMIC PROTEIN"/>
    <property type="match status" value="1"/>
</dbReference>
<accession>A0A517RHX4</accession>
<evidence type="ECO:0000313" key="3">
    <source>
        <dbReference type="Proteomes" id="UP000317171"/>
    </source>
</evidence>
<dbReference type="PANTHER" id="PTHR30222:SF2">
    <property type="entry name" value="ABC TRANSPORTER SUBSTRATE-BINDING PROTEIN"/>
    <property type="match status" value="1"/>
</dbReference>
<keyword evidence="1" id="KW-0732">Signal</keyword>
<keyword evidence="3" id="KW-1185">Reference proteome</keyword>
<dbReference type="EMBL" id="CP036269">
    <property type="protein sequence ID" value="QDT43474.1"/>
    <property type="molecule type" value="Genomic_DNA"/>
</dbReference>
<dbReference type="KEGG" id="gaz:Pan241w_35750"/>
<name>A0A517RHX4_9PLAN</name>
<dbReference type="InterPro" id="IPR006059">
    <property type="entry name" value="SBP"/>
</dbReference>
<sequence length="361" mass="40762">MYSAFKFDKAYTKFSLIIWMTSIFVGLMNGCNECPDEQMNPENQSLTVVSYGGGAYQKSHQIAFCEPFTKYTGRPINSVSWNAEYGKLKSMVASGNVKWNVVEVTAAQFARGKSEGLFEKLTLKPAEGDFLFKSIDDYGIANVYWGTVMAYNSDAFPNKKPQTWRDFFDVKSFPGDRALYDDPRGNLEFALLADGVAIEDLYPIDVDRAFKKLDTIKKEVRVWWSDGTQPVQLLLTNTVQLTSAWNGRIFALETNKDQIGFSWDGAGLELDYWVIPRGAANVSASSRFINFASSAYPLAQQVQMIGYGPVNKKSISLIPKAVAKQLPTYESNWNKAFVVNAEWWSENEEAVKTRWVAWKNQ</sequence>
<proteinExistence type="predicted"/>
<gene>
    <name evidence="2" type="primary">potD</name>
    <name evidence="2" type="ORF">Pan241w_35750</name>
</gene>